<dbReference type="GO" id="GO:0030288">
    <property type="term" value="C:outer membrane-bounded periplasmic space"/>
    <property type="evidence" value="ECO:0007669"/>
    <property type="project" value="TreeGrafter"/>
</dbReference>
<feature type="domain" description="MurNAc-LAA" evidence="5">
    <location>
        <begin position="391"/>
        <end position="547"/>
    </location>
</feature>
<keyword evidence="7" id="KW-1185">Reference proteome</keyword>
<feature type="region of interest" description="Disordered" evidence="4">
    <location>
        <begin position="164"/>
        <end position="189"/>
    </location>
</feature>
<evidence type="ECO:0000259" key="5">
    <source>
        <dbReference type="SMART" id="SM00646"/>
    </source>
</evidence>
<dbReference type="PANTHER" id="PTHR30404">
    <property type="entry name" value="N-ACETYLMURAMOYL-L-ALANINE AMIDASE"/>
    <property type="match status" value="1"/>
</dbReference>
<evidence type="ECO:0000313" key="6">
    <source>
        <dbReference type="EMBL" id="AOS85127.1"/>
    </source>
</evidence>
<dbReference type="EMBL" id="CP017305">
    <property type="protein sequence ID" value="AOS85127.1"/>
    <property type="molecule type" value="Genomic_DNA"/>
</dbReference>
<dbReference type="AlphaFoldDB" id="A0A1D8D6A8"/>
<gene>
    <name evidence="6" type="ORF">BIU88_12285</name>
</gene>
<evidence type="ECO:0000256" key="4">
    <source>
        <dbReference type="SAM" id="MobiDB-lite"/>
    </source>
</evidence>
<dbReference type="Pfam" id="PF01520">
    <property type="entry name" value="Amidase_3"/>
    <property type="match status" value="1"/>
</dbReference>
<dbReference type="PANTHER" id="PTHR30404:SF0">
    <property type="entry name" value="N-ACETYLMURAMOYL-L-ALANINE AMIDASE AMIC"/>
    <property type="match status" value="1"/>
</dbReference>
<dbReference type="EC" id="3.5.1.28" evidence="2"/>
<dbReference type="InterPro" id="IPR002508">
    <property type="entry name" value="MurNAc-LAA_cat"/>
</dbReference>
<reference evidence="6" key="1">
    <citation type="submission" date="2016-09" db="EMBL/GenBank/DDBJ databases">
        <title>Genome sequence of Chlorobaculum limnaeum.</title>
        <authorList>
            <person name="Liu Z."/>
            <person name="Tank M."/>
            <person name="Bryant D.A."/>
        </authorList>
    </citation>
    <scope>NUCLEOTIDE SEQUENCE [LARGE SCALE GENOMIC DNA]</scope>
    <source>
        <strain evidence="6">DSM 1677</strain>
    </source>
</reference>
<dbReference type="GO" id="GO:0008745">
    <property type="term" value="F:N-acetylmuramoyl-L-alanine amidase activity"/>
    <property type="evidence" value="ECO:0007669"/>
    <property type="project" value="UniProtKB-EC"/>
</dbReference>
<evidence type="ECO:0000256" key="1">
    <source>
        <dbReference type="ARBA" id="ARBA00001561"/>
    </source>
</evidence>
<dbReference type="GO" id="GO:0009253">
    <property type="term" value="P:peptidoglycan catabolic process"/>
    <property type="evidence" value="ECO:0007669"/>
    <property type="project" value="InterPro"/>
</dbReference>
<dbReference type="Proteomes" id="UP000095185">
    <property type="component" value="Chromosome"/>
</dbReference>
<dbReference type="SMART" id="SM00646">
    <property type="entry name" value="Ami_3"/>
    <property type="match status" value="1"/>
</dbReference>
<dbReference type="SUPFAM" id="SSF53187">
    <property type="entry name" value="Zn-dependent exopeptidases"/>
    <property type="match status" value="1"/>
</dbReference>
<protein>
    <recommendedName>
        <fullName evidence="2">N-acetylmuramoyl-L-alanine amidase</fullName>
        <ecNumber evidence="2">3.5.1.28</ecNumber>
    </recommendedName>
</protein>
<accession>A0A1D8D6A8</accession>
<dbReference type="CDD" id="cd02696">
    <property type="entry name" value="MurNAc-LAA"/>
    <property type="match status" value="1"/>
</dbReference>
<evidence type="ECO:0000256" key="3">
    <source>
        <dbReference type="ARBA" id="ARBA00022801"/>
    </source>
</evidence>
<comment type="catalytic activity">
    <reaction evidence="1">
        <text>Hydrolyzes the link between N-acetylmuramoyl residues and L-amino acid residues in certain cell-wall glycopeptides.</text>
        <dbReference type="EC" id="3.5.1.28"/>
    </reaction>
</comment>
<evidence type="ECO:0000313" key="7">
    <source>
        <dbReference type="Proteomes" id="UP000095185"/>
    </source>
</evidence>
<dbReference type="KEGG" id="clz:BIU88_12285"/>
<sequence length="565" mass="61544">MLFASGALAETSGKNDVFLRVTNGPEQGYLIKVQGMQTAQGFLADLGSFARALRLGSVFDGKRMQIDEAFGSTVTSCILDVGANFAVIGSASGDSPKRVLQLGAPPSASQNRVYMPVEQACRMFTLWLGRRVHFDAAESRIDAALGSRWPNASLQSVGRLGRSDLWQTEPPESSGPPADDNASTPPVNGKTMIEDIEVETRANGIVIRFSATGGMRQASFLRPDGSGILYLTIENAAGNPDLLAKTYQEGVVRSIAPALLDSGAIQFTIALNTPAYTIKSSSFRYDAAKNDYVISIMNDVDVEAIHLSEKERRIQEGLSRDADKWKLDAVVIDAGHGGKDPGAIGARGTREKDVVLNIARDLGMFIRQQWPDVKVIYTRKEDRFIPLKERGQIANRYKGKMFVSIHCNSTAGNSKVRGPEVYILGPHKTDAALRVAMLENAVITGEENSAENYKGFSDEYLIMSSMAQSAFATQSTELAQDVLRRLSRNGSNNGLGVRQAGFMVLWTPSMPSILVEAGYLSNPTEELILRDRKEQTGIAYSIFQGLQQYRASYESRVTASMRAAN</sequence>
<dbReference type="STRING" id="274537.BIU88_12285"/>
<evidence type="ECO:0000256" key="2">
    <source>
        <dbReference type="ARBA" id="ARBA00011901"/>
    </source>
</evidence>
<dbReference type="Gene3D" id="3.40.630.40">
    <property type="entry name" value="Zn-dependent exopeptidases"/>
    <property type="match status" value="1"/>
</dbReference>
<keyword evidence="3" id="KW-0378">Hydrolase</keyword>
<dbReference type="OrthoDB" id="9806267at2"/>
<proteinExistence type="predicted"/>
<dbReference type="FunFam" id="3.40.630.40:FF:000005">
    <property type="entry name" value="N-acetylmuramoyl-L-alanine amidase (AmiA)"/>
    <property type="match status" value="1"/>
</dbReference>
<organism evidence="6 7">
    <name type="scientific">Chlorobaculum limnaeum</name>
    <dbReference type="NCBI Taxonomy" id="274537"/>
    <lineage>
        <taxon>Bacteria</taxon>
        <taxon>Pseudomonadati</taxon>
        <taxon>Chlorobiota</taxon>
        <taxon>Chlorobiia</taxon>
        <taxon>Chlorobiales</taxon>
        <taxon>Chlorobiaceae</taxon>
        <taxon>Chlorobaculum</taxon>
    </lineage>
</organism>
<dbReference type="InterPro" id="IPR050695">
    <property type="entry name" value="N-acetylmuramoyl_amidase_3"/>
</dbReference>
<name>A0A1D8D6A8_CHLLM</name>